<dbReference type="Proteomes" id="UP001070238">
    <property type="component" value="Unassembled WGS sequence"/>
</dbReference>
<evidence type="ECO:0000313" key="4">
    <source>
        <dbReference type="EMBL" id="MCX7537196.1"/>
    </source>
</evidence>
<dbReference type="PANTHER" id="PTHR30590">
    <property type="entry name" value="INNER MEMBRANE PROTEIN"/>
    <property type="match status" value="1"/>
</dbReference>
<comment type="caution">
    <text evidence="4">The sequence shown here is derived from an EMBL/GenBank/DDBJ whole genome shotgun (WGS) entry which is preliminary data.</text>
</comment>
<feature type="region of interest" description="Disordered" evidence="1">
    <location>
        <begin position="1"/>
        <end position="28"/>
    </location>
</feature>
<feature type="transmembrane region" description="Helical" evidence="2">
    <location>
        <begin position="174"/>
        <end position="193"/>
    </location>
</feature>
<feature type="transmembrane region" description="Helical" evidence="2">
    <location>
        <begin position="299"/>
        <end position="319"/>
    </location>
</feature>
<dbReference type="Pfam" id="PF04235">
    <property type="entry name" value="DUF418"/>
    <property type="match status" value="1"/>
</dbReference>
<sequence>MSTSPSHRPPEKSGDDSHSATGASTVPPRARLVSPDLARGLMLLGIAIANITSTWLAPVGDEPDLASAAGGIADGSLYDRLAVVFGALFIHVRGIAMFSTLLGYGFGLLALSLWRRGFPVNGARSVLARRYGFLAAFGAVHMLVLYYGDIMTFYGLTGVILAFLIPLRDRTMLIIAAVLQAIALLFLIPMIMFSSEFDMHGSLDFGSYGEYVAFGGMTLIGSLFMFPVEAATVAPVIIVGFVAARKGVLTHPERHLRVLWTAVGVAVAVMVLVGLPWGLSMAGWAPADWAPRLGSINMIVGMFTGPGLVAAIALGTLPLQRRIDAARASGEEYRPGFCTRALIALGRRSMTGYVLQSVLCVVFLSSFGLHLVTPGSAAAGTTAGIVVWLVTVVIAVVLERLGRPGPLEWLHRRLAYGRAGLPRRWSPPVSGCAPIVDDRGESGEVER</sequence>
<evidence type="ECO:0000259" key="3">
    <source>
        <dbReference type="Pfam" id="PF04235"/>
    </source>
</evidence>
<keyword evidence="2" id="KW-0472">Membrane</keyword>
<feature type="transmembrane region" description="Helical" evidence="2">
    <location>
        <begin position="81"/>
        <end position="114"/>
    </location>
</feature>
<feature type="transmembrane region" description="Helical" evidence="2">
    <location>
        <begin position="256"/>
        <end position="279"/>
    </location>
</feature>
<feature type="transmembrane region" description="Helical" evidence="2">
    <location>
        <begin position="126"/>
        <end position="144"/>
    </location>
</feature>
<organism evidence="4 5">
    <name type="scientific">Corynebacterium antarcticum</name>
    <dbReference type="NCBI Taxonomy" id="2800405"/>
    <lineage>
        <taxon>Bacteria</taxon>
        <taxon>Bacillati</taxon>
        <taxon>Actinomycetota</taxon>
        <taxon>Actinomycetes</taxon>
        <taxon>Mycobacteriales</taxon>
        <taxon>Corynebacteriaceae</taxon>
        <taxon>Corynebacterium</taxon>
    </lineage>
</organism>
<feature type="transmembrane region" description="Helical" evidence="2">
    <location>
        <begin position="150"/>
        <end position="167"/>
    </location>
</feature>
<feature type="transmembrane region" description="Helical" evidence="2">
    <location>
        <begin position="353"/>
        <end position="372"/>
    </location>
</feature>
<gene>
    <name evidence="4" type="ORF">OS123_01370</name>
</gene>
<evidence type="ECO:0000256" key="2">
    <source>
        <dbReference type="SAM" id="Phobius"/>
    </source>
</evidence>
<accession>A0A9Q4CAN1</accession>
<feature type="transmembrane region" description="Helical" evidence="2">
    <location>
        <begin position="213"/>
        <end position="244"/>
    </location>
</feature>
<dbReference type="RefSeq" id="WP_267168960.1">
    <property type="nucleotide sequence ID" value="NZ_JAPMKX010000001.1"/>
</dbReference>
<feature type="transmembrane region" description="Helical" evidence="2">
    <location>
        <begin position="378"/>
        <end position="398"/>
    </location>
</feature>
<reference evidence="4" key="1">
    <citation type="submission" date="2022-11" db="EMBL/GenBank/DDBJ databases">
        <title>Corynebacterium sp. isolated from Penguins.</title>
        <authorList>
            <person name="Sedlar K."/>
            <person name="Svec P."/>
        </authorList>
    </citation>
    <scope>NUCLEOTIDE SEQUENCE</scope>
    <source>
        <strain evidence="4">P5875</strain>
    </source>
</reference>
<keyword evidence="2" id="KW-0812">Transmembrane</keyword>
<proteinExistence type="predicted"/>
<dbReference type="InterPro" id="IPR052529">
    <property type="entry name" value="Bact_Transport_Assoc"/>
</dbReference>
<feature type="transmembrane region" description="Helical" evidence="2">
    <location>
        <begin position="37"/>
        <end position="57"/>
    </location>
</feature>
<dbReference type="EMBL" id="JAPMKX010000001">
    <property type="protein sequence ID" value="MCX7537196.1"/>
    <property type="molecule type" value="Genomic_DNA"/>
</dbReference>
<evidence type="ECO:0000313" key="5">
    <source>
        <dbReference type="Proteomes" id="UP001070238"/>
    </source>
</evidence>
<dbReference type="InterPro" id="IPR007349">
    <property type="entry name" value="DUF418"/>
</dbReference>
<name>A0A9Q4CAN1_9CORY</name>
<protein>
    <submittedName>
        <fullName evidence="4">DUF418 domain-containing protein</fullName>
    </submittedName>
</protein>
<evidence type="ECO:0000256" key="1">
    <source>
        <dbReference type="SAM" id="MobiDB-lite"/>
    </source>
</evidence>
<keyword evidence="2" id="KW-1133">Transmembrane helix</keyword>
<dbReference type="PANTHER" id="PTHR30590:SF2">
    <property type="entry name" value="INNER MEMBRANE PROTEIN"/>
    <property type="match status" value="1"/>
</dbReference>
<feature type="domain" description="DUF418" evidence="3">
    <location>
        <begin position="243"/>
        <end position="417"/>
    </location>
</feature>
<feature type="compositionally biased region" description="Basic and acidic residues" evidence="1">
    <location>
        <begin position="8"/>
        <end position="18"/>
    </location>
</feature>
<dbReference type="AlphaFoldDB" id="A0A9Q4CAN1"/>